<reference evidence="3" key="1">
    <citation type="journal article" date="2020" name="Nature">
        <title>Giant virus diversity and host interactions through global metagenomics.</title>
        <authorList>
            <person name="Schulz F."/>
            <person name="Roux S."/>
            <person name="Paez-Espino D."/>
            <person name="Jungbluth S."/>
            <person name="Walsh D.A."/>
            <person name="Denef V.J."/>
            <person name="McMahon K.D."/>
            <person name="Konstantinidis K.T."/>
            <person name="Eloe-Fadrosh E.A."/>
            <person name="Kyrpides N.C."/>
            <person name="Woyke T."/>
        </authorList>
    </citation>
    <scope>NUCLEOTIDE SEQUENCE</scope>
    <source>
        <strain evidence="3">GVMAG-M-3300009163-63</strain>
    </source>
</reference>
<dbReference type="PANTHER" id="PTHR46609">
    <property type="entry name" value="EXONUCLEASE, PHAGE-TYPE/RECB, C-TERMINAL DOMAIN-CONTAINING PROTEIN"/>
    <property type="match status" value="1"/>
</dbReference>
<feature type="domain" description="YqaJ viral recombinase" evidence="2">
    <location>
        <begin position="201"/>
        <end position="337"/>
    </location>
</feature>
<organism evidence="3">
    <name type="scientific">viral metagenome</name>
    <dbReference type="NCBI Taxonomy" id="1070528"/>
    <lineage>
        <taxon>unclassified sequences</taxon>
        <taxon>metagenomes</taxon>
        <taxon>organismal metagenomes</taxon>
    </lineage>
</organism>
<feature type="region of interest" description="Disordered" evidence="1">
    <location>
        <begin position="29"/>
        <end position="59"/>
    </location>
</feature>
<dbReference type="InterPro" id="IPR011604">
    <property type="entry name" value="PDDEXK-like_dom_sf"/>
</dbReference>
<dbReference type="SUPFAM" id="SSF52980">
    <property type="entry name" value="Restriction endonuclease-like"/>
    <property type="match status" value="1"/>
</dbReference>
<dbReference type="Pfam" id="PF09588">
    <property type="entry name" value="YqaJ"/>
    <property type="match status" value="1"/>
</dbReference>
<evidence type="ECO:0000256" key="1">
    <source>
        <dbReference type="SAM" id="MobiDB-lite"/>
    </source>
</evidence>
<accession>A0A6C0F1H3</accession>
<dbReference type="EMBL" id="MN738999">
    <property type="protein sequence ID" value="QHT34389.1"/>
    <property type="molecule type" value="Genomic_DNA"/>
</dbReference>
<evidence type="ECO:0000313" key="3">
    <source>
        <dbReference type="EMBL" id="QHT34389.1"/>
    </source>
</evidence>
<name>A0A6C0F1H3_9ZZZZ</name>
<dbReference type="PANTHER" id="PTHR46609:SF6">
    <property type="entry name" value="EXONUCLEASE, PHAGE-TYPE_RECB, C-TERMINAL DOMAIN-CONTAINING PROTEIN-RELATED"/>
    <property type="match status" value="1"/>
</dbReference>
<evidence type="ECO:0000259" key="2">
    <source>
        <dbReference type="Pfam" id="PF09588"/>
    </source>
</evidence>
<dbReference type="InterPro" id="IPR051703">
    <property type="entry name" value="NF-kappa-B_Signaling_Reg"/>
</dbReference>
<feature type="compositionally biased region" description="Acidic residues" evidence="1">
    <location>
        <begin position="39"/>
        <end position="59"/>
    </location>
</feature>
<sequence length="518" mass="60689">MKTQKIKKSKSTQTTLTLLDIDKMMNIASITHSEGDGGPNEEDKEYNENDEDNNDYNDDDAVEIEEPTLSDDDLGLLHEEALILIDELIKSNQLLFSNPDFETIVYDHVQSILHFSINYRMYDDDDYAGENNDCDEDEDETVMSCQIEELINVAMHDYFKFIRPHRSYKYSFIRKSPNLEKMKKKIEFLESLYQPEQKTDEWYSHRHGLVTASSVWKAFGSQSVQNQLIYEKCMPFDPTKYSRVNTESPLHWGQKYEVLSKQLYEEINSTKVQEFGCIRHPNSNYYFIGASPDGINVCPLSPLYGRLVEIKNVVSREITGIPKEDYWIQMQIQMEVCNLPECDFEETKFTEYEDEDAFNADSDETNDSSNWNYNLNGKRRGVIVYFAKDEKPFYQYAPLDITTKTAFDVWFEETINTHDNLTWIKNIYWRLDVYSCVLVLRNKEWFKNAVVKIEELWKIIETEKQTGFEHRAPKRNANANAKKEYNSEGVMGTTQTQTIQTTQTTQTTQRVCHIDLNI</sequence>
<dbReference type="Gene3D" id="3.90.320.10">
    <property type="match status" value="1"/>
</dbReference>
<protein>
    <recommendedName>
        <fullName evidence="2">YqaJ viral recombinase domain-containing protein</fullName>
    </recommendedName>
</protein>
<dbReference type="InterPro" id="IPR011335">
    <property type="entry name" value="Restrct_endonuc-II-like"/>
</dbReference>
<dbReference type="AlphaFoldDB" id="A0A6C0F1H3"/>
<dbReference type="InterPro" id="IPR019080">
    <property type="entry name" value="YqaJ_viral_recombinase"/>
</dbReference>
<dbReference type="CDD" id="cd22343">
    <property type="entry name" value="PDDEXK_lambda_exonuclease-like"/>
    <property type="match status" value="1"/>
</dbReference>
<proteinExistence type="predicted"/>